<dbReference type="Pfam" id="PF25876">
    <property type="entry name" value="HH_MFP_RND"/>
    <property type="match status" value="1"/>
</dbReference>
<sequence>MPIALLSGCQPKETAVQKATEEKGATKTEGAGIELSESARKSAGIRTEPATLQSLQATQDVPGVVEVAANRAIKLTPSAPGKIISLLAKPGDSVSVGQVLATLDSFEVAQAHAAAEQAQANIAQASAALQTAQAEVRQAAAGVKVADAAIDQGQERVKGARQALARQKELAAAGAFAQAPLQAAQSELSEAQSELLKSQTELQGHLVVLQRAERLFKEDVVSRAELEQAQLEHRQDEANVEKAKRRVENARLTLEREQKIASAGLLNAREVQTAEATLRDTEADVRKAQSERSQSVEVLRKAERGVAAARTMLVGAQAALRASQTNLYSLEGPDHAPGQGGRVVVKAPISGIVAERSVTQGETIERTTVLFTLQNESVVQVTAQVPEAQISAVRIGQQASIFVTAFPKMRFTGTVQSIGSQVDDKTRALPVRLLVSNPEGKLKTRMFARVALGLGSARKVLAVPESALVELEGKPHLFVEESGKFEKREIVQGVKSGGLVEVKSGLKAGEAVVVEAAFVLKSESKKDELKGEE</sequence>
<evidence type="ECO:0000256" key="6">
    <source>
        <dbReference type="SAM" id="Coils"/>
    </source>
</evidence>
<dbReference type="InterPro" id="IPR006143">
    <property type="entry name" value="RND_pump_MFP"/>
</dbReference>
<dbReference type="PANTHER" id="PTHR30097">
    <property type="entry name" value="CATION EFFLUX SYSTEM PROTEIN CUSB"/>
    <property type="match status" value="1"/>
</dbReference>
<keyword evidence="6" id="KW-0175">Coiled coil</keyword>
<dbReference type="Pfam" id="PF25975">
    <property type="entry name" value="CzcB_C"/>
    <property type="match status" value="1"/>
</dbReference>
<dbReference type="GO" id="GO:0022857">
    <property type="term" value="F:transmembrane transporter activity"/>
    <property type="evidence" value="ECO:0007669"/>
    <property type="project" value="InterPro"/>
</dbReference>
<evidence type="ECO:0000256" key="2">
    <source>
        <dbReference type="ARBA" id="ARBA00022448"/>
    </source>
</evidence>
<dbReference type="FunFam" id="2.40.30.170:FF:000010">
    <property type="entry name" value="Efflux RND transporter periplasmic adaptor subunit"/>
    <property type="match status" value="1"/>
</dbReference>
<gene>
    <name evidence="12" type="ORF">HNQ39_005765</name>
</gene>
<proteinExistence type="inferred from homology"/>
<feature type="coiled-coil region" evidence="6">
    <location>
        <begin position="108"/>
        <end position="291"/>
    </location>
</feature>
<dbReference type="Gene3D" id="1.10.287.470">
    <property type="entry name" value="Helix hairpin bin"/>
    <property type="match status" value="1"/>
</dbReference>
<dbReference type="RefSeq" id="WP_184204008.1">
    <property type="nucleotide sequence ID" value="NZ_JACHGW010000010.1"/>
</dbReference>
<dbReference type="FunFam" id="2.40.420.20:FF:000006">
    <property type="entry name" value="RND family efflux transporter MFP subunit"/>
    <property type="match status" value="1"/>
</dbReference>
<evidence type="ECO:0000259" key="11">
    <source>
        <dbReference type="Pfam" id="PF25975"/>
    </source>
</evidence>
<protein>
    <submittedName>
        <fullName evidence="12">RND family efflux transporter MFP subunit</fullName>
    </submittedName>
</protein>
<dbReference type="GO" id="GO:0015679">
    <property type="term" value="P:plasma membrane copper ion transport"/>
    <property type="evidence" value="ECO:0007669"/>
    <property type="project" value="TreeGrafter"/>
</dbReference>
<keyword evidence="2" id="KW-0813">Transport</keyword>
<feature type="domain" description="Multidrug resistance protein MdtA-like alpha-helical hairpin" evidence="8">
    <location>
        <begin position="188"/>
        <end position="252"/>
    </location>
</feature>
<dbReference type="InterPro" id="IPR058649">
    <property type="entry name" value="CzcB_C"/>
</dbReference>
<evidence type="ECO:0000313" key="13">
    <source>
        <dbReference type="Proteomes" id="UP000520814"/>
    </source>
</evidence>
<dbReference type="GO" id="GO:0046686">
    <property type="term" value="P:response to cadmium ion"/>
    <property type="evidence" value="ECO:0007669"/>
    <property type="project" value="UniProtKB-KW"/>
</dbReference>
<dbReference type="AlphaFoldDB" id="A0A7W9SWX7"/>
<dbReference type="GO" id="GO:0016020">
    <property type="term" value="C:membrane"/>
    <property type="evidence" value="ECO:0007669"/>
    <property type="project" value="InterPro"/>
</dbReference>
<keyword evidence="3" id="KW-0862">Zinc</keyword>
<organism evidence="12 13">
    <name type="scientific">Armatimonas rosea</name>
    <dbReference type="NCBI Taxonomy" id="685828"/>
    <lineage>
        <taxon>Bacteria</taxon>
        <taxon>Bacillati</taxon>
        <taxon>Armatimonadota</taxon>
        <taxon>Armatimonadia</taxon>
        <taxon>Armatimonadales</taxon>
        <taxon>Armatimonadaceae</taxon>
        <taxon>Armatimonas</taxon>
    </lineage>
</organism>
<dbReference type="Pfam" id="PF25954">
    <property type="entry name" value="Beta-barrel_RND_2"/>
    <property type="match status" value="1"/>
</dbReference>
<name>A0A7W9SWX7_ARMRO</name>
<evidence type="ECO:0000256" key="3">
    <source>
        <dbReference type="ARBA" id="ARBA00022833"/>
    </source>
</evidence>
<evidence type="ECO:0000313" key="12">
    <source>
        <dbReference type="EMBL" id="MBB6053918.1"/>
    </source>
</evidence>
<dbReference type="InterPro" id="IPR051909">
    <property type="entry name" value="MFP_Cation_Efflux"/>
</dbReference>
<evidence type="ECO:0000259" key="10">
    <source>
        <dbReference type="Pfam" id="PF25954"/>
    </source>
</evidence>
<comment type="caution">
    <text evidence="12">The sequence shown here is derived from an EMBL/GenBank/DDBJ whole genome shotgun (WGS) entry which is preliminary data.</text>
</comment>
<feature type="domain" description="CusB-like beta-barrel" evidence="10">
    <location>
        <begin position="381"/>
        <end position="453"/>
    </location>
</feature>
<accession>A0A7W9SWX7</accession>
<dbReference type="Gene3D" id="2.40.420.20">
    <property type="match status" value="1"/>
</dbReference>
<dbReference type="Proteomes" id="UP000520814">
    <property type="component" value="Unassembled WGS sequence"/>
</dbReference>
<dbReference type="GO" id="GO:0030313">
    <property type="term" value="C:cell envelope"/>
    <property type="evidence" value="ECO:0007669"/>
    <property type="project" value="TreeGrafter"/>
</dbReference>
<evidence type="ECO:0000259" key="9">
    <source>
        <dbReference type="Pfam" id="PF25917"/>
    </source>
</evidence>
<evidence type="ECO:0000256" key="7">
    <source>
        <dbReference type="SAM" id="MobiDB-lite"/>
    </source>
</evidence>
<comment type="function">
    <text evidence="5">CzcA and CzcB together would act in zinc efflux nearly as effectively as the complete czc efflux system (CzcABC). The CzcB protein is thought to funnel zinc cations to the CzcA transport protein.</text>
</comment>
<reference evidence="12 13" key="1">
    <citation type="submission" date="2020-08" db="EMBL/GenBank/DDBJ databases">
        <title>Genomic Encyclopedia of Type Strains, Phase IV (KMG-IV): sequencing the most valuable type-strain genomes for metagenomic binning, comparative biology and taxonomic classification.</title>
        <authorList>
            <person name="Goeker M."/>
        </authorList>
    </citation>
    <scope>NUCLEOTIDE SEQUENCE [LARGE SCALE GENOMIC DNA]</scope>
    <source>
        <strain evidence="12 13">DSM 23562</strain>
    </source>
</reference>
<keyword evidence="13" id="KW-1185">Reference proteome</keyword>
<dbReference type="SUPFAM" id="SSF111369">
    <property type="entry name" value="HlyD-like secretion proteins"/>
    <property type="match status" value="2"/>
</dbReference>
<evidence type="ECO:0000259" key="8">
    <source>
        <dbReference type="Pfam" id="PF25876"/>
    </source>
</evidence>
<feature type="domain" description="CzcB-like C-terminal circularly permuted SH3-like" evidence="11">
    <location>
        <begin position="461"/>
        <end position="521"/>
    </location>
</feature>
<dbReference type="NCBIfam" id="TIGR01730">
    <property type="entry name" value="RND_mfp"/>
    <property type="match status" value="1"/>
</dbReference>
<dbReference type="Pfam" id="PF25917">
    <property type="entry name" value="BSH_RND"/>
    <property type="match status" value="1"/>
</dbReference>
<dbReference type="EMBL" id="JACHGW010000010">
    <property type="protein sequence ID" value="MBB6053918.1"/>
    <property type="molecule type" value="Genomic_DNA"/>
</dbReference>
<evidence type="ECO:0000256" key="1">
    <source>
        <dbReference type="ARBA" id="ARBA00009477"/>
    </source>
</evidence>
<dbReference type="InterPro" id="IPR058624">
    <property type="entry name" value="MdtA-like_HH"/>
</dbReference>
<feature type="domain" description="Multidrug resistance protein MdtA-like barrel-sandwich hybrid" evidence="9">
    <location>
        <begin position="72"/>
        <end position="367"/>
    </location>
</feature>
<evidence type="ECO:0000256" key="5">
    <source>
        <dbReference type="ARBA" id="ARBA00058766"/>
    </source>
</evidence>
<dbReference type="Gene3D" id="2.40.30.170">
    <property type="match status" value="1"/>
</dbReference>
<keyword evidence="4" id="KW-0105">Cadmium resistance</keyword>
<dbReference type="Gene3D" id="2.40.50.100">
    <property type="match status" value="1"/>
</dbReference>
<dbReference type="InterPro" id="IPR058625">
    <property type="entry name" value="MdtA-like_BSH"/>
</dbReference>
<evidence type="ECO:0000256" key="4">
    <source>
        <dbReference type="ARBA" id="ARBA00043263"/>
    </source>
</evidence>
<feature type="region of interest" description="Disordered" evidence="7">
    <location>
        <begin position="1"/>
        <end position="44"/>
    </location>
</feature>
<dbReference type="InterPro" id="IPR058792">
    <property type="entry name" value="Beta-barrel_RND_2"/>
</dbReference>
<dbReference type="PANTHER" id="PTHR30097:SF4">
    <property type="entry name" value="SLR6042 PROTEIN"/>
    <property type="match status" value="1"/>
</dbReference>
<comment type="similarity">
    <text evidence="1">Belongs to the membrane fusion protein (MFP) (TC 8.A.1) family.</text>
</comment>
<dbReference type="GO" id="GO:0060003">
    <property type="term" value="P:copper ion export"/>
    <property type="evidence" value="ECO:0007669"/>
    <property type="project" value="TreeGrafter"/>
</dbReference>